<name>A0A267MGQ5_9FIRM</name>
<feature type="transmembrane region" description="Helical" evidence="1">
    <location>
        <begin position="258"/>
        <end position="280"/>
    </location>
</feature>
<keyword evidence="4" id="KW-1185">Reference proteome</keyword>
<evidence type="ECO:0000313" key="4">
    <source>
        <dbReference type="Proteomes" id="UP000216024"/>
    </source>
</evidence>
<keyword evidence="1" id="KW-0472">Membrane</keyword>
<keyword evidence="1" id="KW-0812">Transmembrane</keyword>
<evidence type="ECO:0000256" key="1">
    <source>
        <dbReference type="SAM" id="Phobius"/>
    </source>
</evidence>
<dbReference type="Pfam" id="PF01970">
    <property type="entry name" value="TctA"/>
    <property type="match status" value="1"/>
</dbReference>
<feature type="transmembrane region" description="Helical" evidence="1">
    <location>
        <begin position="414"/>
        <end position="443"/>
    </location>
</feature>
<dbReference type="PANTHER" id="PTHR35342">
    <property type="entry name" value="TRICARBOXYLIC TRANSPORT PROTEIN"/>
    <property type="match status" value="1"/>
</dbReference>
<keyword evidence="1" id="KW-1133">Transmembrane helix</keyword>
<dbReference type="RefSeq" id="WP_095135026.1">
    <property type="nucleotide sequence ID" value="NZ_NIBG01000021.1"/>
</dbReference>
<feature type="transmembrane region" description="Helical" evidence="1">
    <location>
        <begin position="355"/>
        <end position="379"/>
    </location>
</feature>
<feature type="transmembrane region" description="Helical" evidence="1">
    <location>
        <begin position="464"/>
        <end position="487"/>
    </location>
</feature>
<evidence type="ECO:0000313" key="3">
    <source>
        <dbReference type="EMBL" id="PAB57963.1"/>
    </source>
</evidence>
<sequence>MDVLLSLGKGFLVALEPYHILLVTIGGILGTIVGMLPGLGPATGVAVLLPITFTMGPTAALITMTGVYYGAMFGGSRSSILINTPGDGAALAATFDGYPMAMKGKAESALAISAIASFIGGLIAAIFMVVLANPVARFALKFGPAEYFLLMIAALSMTASMAKGNVLKGFIAMVVGLMIGTVGIDAQSGVERFTFGILELQTGIDFLIVIIGIYALGEVFKSFKMINEGTKKAQKKFGKIWINKEEWNKSKMPILRSAPLGFIIGALPGAGGTMASLMAYNNEKQLSKYPEEFGKGAIEGLAAPESANNAASVGALIPMLTLGIPGSGTTAVMMGALLMLGIQPGPLLFTQHPDMAWGLIASMFIGNIILAIINIPLAGLLVRVLSIPAKILYPIVLTLAFVGTYAISNSVVDFYILVIFGIVGYLMNKIKMPTAPMILAAIVGSTMEQSFRQALRISDGQISIFFKSGVAMSLIGIIVISICYPIWKDWRDSKLVGKEVA</sequence>
<dbReference type="InterPro" id="IPR002823">
    <property type="entry name" value="DUF112_TM"/>
</dbReference>
<dbReference type="EMBL" id="NIBG01000021">
    <property type="protein sequence ID" value="PAB57963.1"/>
    <property type="molecule type" value="Genomic_DNA"/>
</dbReference>
<dbReference type="Proteomes" id="UP000216024">
    <property type="component" value="Unassembled WGS sequence"/>
</dbReference>
<feature type="transmembrane region" description="Helical" evidence="1">
    <location>
        <begin position="166"/>
        <end position="184"/>
    </location>
</feature>
<feature type="transmembrane region" description="Helical" evidence="1">
    <location>
        <begin position="20"/>
        <end position="39"/>
    </location>
</feature>
<feature type="transmembrane region" description="Helical" evidence="1">
    <location>
        <begin position="138"/>
        <end position="159"/>
    </location>
</feature>
<dbReference type="AlphaFoldDB" id="A0A267MGQ5"/>
<accession>A0A267MGQ5</accession>
<organism evidence="3 4">
    <name type="scientific">Anaeromicrobium sediminis</name>
    <dbReference type="NCBI Taxonomy" id="1478221"/>
    <lineage>
        <taxon>Bacteria</taxon>
        <taxon>Bacillati</taxon>
        <taxon>Bacillota</taxon>
        <taxon>Clostridia</taxon>
        <taxon>Peptostreptococcales</taxon>
        <taxon>Thermotaleaceae</taxon>
        <taxon>Anaeromicrobium</taxon>
    </lineage>
</organism>
<feature type="transmembrane region" description="Helical" evidence="1">
    <location>
        <begin position="45"/>
        <end position="71"/>
    </location>
</feature>
<feature type="transmembrane region" description="Helical" evidence="1">
    <location>
        <begin position="196"/>
        <end position="216"/>
    </location>
</feature>
<protein>
    <submittedName>
        <fullName evidence="3">Transporter</fullName>
    </submittedName>
</protein>
<proteinExistence type="predicted"/>
<gene>
    <name evidence="3" type="ORF">CCE28_17530</name>
</gene>
<feature type="domain" description="DUF112" evidence="2">
    <location>
        <begin position="20"/>
        <end position="439"/>
    </location>
</feature>
<evidence type="ECO:0000259" key="2">
    <source>
        <dbReference type="Pfam" id="PF01970"/>
    </source>
</evidence>
<feature type="transmembrane region" description="Helical" evidence="1">
    <location>
        <begin position="109"/>
        <end position="132"/>
    </location>
</feature>
<dbReference type="OrthoDB" id="9781349at2"/>
<feature type="transmembrane region" description="Helical" evidence="1">
    <location>
        <begin position="391"/>
        <end position="408"/>
    </location>
</feature>
<dbReference type="PANTHER" id="PTHR35342:SF5">
    <property type="entry name" value="TRICARBOXYLIC TRANSPORT PROTEIN"/>
    <property type="match status" value="1"/>
</dbReference>
<reference evidence="3 4" key="1">
    <citation type="submission" date="2017-06" db="EMBL/GenBank/DDBJ databases">
        <title>Draft genome sequence of anaerobic fermentative bacterium Anaeromicrobium sediminis DY2726D isolated from West Pacific Ocean sediments.</title>
        <authorList>
            <person name="Zeng X."/>
        </authorList>
    </citation>
    <scope>NUCLEOTIDE SEQUENCE [LARGE SCALE GENOMIC DNA]</scope>
    <source>
        <strain evidence="3 4">DY2726D</strain>
    </source>
</reference>
<comment type="caution">
    <text evidence="3">The sequence shown here is derived from an EMBL/GenBank/DDBJ whole genome shotgun (WGS) entry which is preliminary data.</text>
</comment>